<dbReference type="EMBL" id="UOYP01000614">
    <property type="protein sequence ID" value="VAY89404.1"/>
    <property type="molecule type" value="Genomic_DNA"/>
</dbReference>
<proteinExistence type="predicted"/>
<dbReference type="AlphaFoldDB" id="A0A3P3ZRQ0"/>
<sequence length="401" mass="43167">MRVTNRWVALAALLVVMMCGALKAAPQYRVIGLGPANVPSSARAINKLGFVAGQMGRAAFTWNGRHLVRYKPDQFLYLGGGYTNIAVSINRDGVAVGRNGNYSPVVMSGLAVTTATMYRNGAMTYLDKAKNATFVATGINDAGAIVGEDGFRGFVREPNGTTLEIHPLSTRPEYNGSFASAIDNEGRVVGGTTIDVGPVGQVQCGEQRVGFNGPLKPMYCPDTNAYLIHAFLATFHGGAQHMRDLGALPGYPDTFATAIAEDSTVVGYSGTRSGPKWTEVSGPSRAWMWYRGRMSVLGTLHVGDSTAAFGVNDRGVVVGCSSSAAYPWFRNTLAPPFERIINLTAIRWVQKRAVDLNTLIPAGSGWWLLCARAVNRSGWIVGDGMYRGVHRAFVLIPRRRL</sequence>
<evidence type="ECO:0000313" key="1">
    <source>
        <dbReference type="EMBL" id="VAY89404.1"/>
    </source>
</evidence>
<organism evidence="1">
    <name type="scientific">mine drainage metagenome</name>
    <dbReference type="NCBI Taxonomy" id="410659"/>
    <lineage>
        <taxon>unclassified sequences</taxon>
        <taxon>metagenomes</taxon>
        <taxon>ecological metagenomes</taxon>
    </lineage>
</organism>
<reference evidence="1" key="1">
    <citation type="submission" date="2018-10" db="EMBL/GenBank/DDBJ databases">
        <authorList>
            <person name="Plewniak F."/>
        </authorList>
    </citation>
    <scope>NUCLEOTIDE SEQUENCE</scope>
</reference>
<name>A0A3P3ZRQ0_9ZZZZ</name>
<protein>
    <submittedName>
        <fullName evidence="1">Putative Extracellular repeat protein, HAF family</fullName>
    </submittedName>
</protein>
<accession>A0A3P3ZRQ0</accession>
<gene>
    <name evidence="1" type="ORF">CARN8_6510003</name>
</gene>